<dbReference type="EMBL" id="CP035928">
    <property type="protein sequence ID" value="QEP34465.1"/>
    <property type="molecule type" value="Genomic_DNA"/>
</dbReference>
<keyword evidence="2" id="KW-0255">Endonuclease</keyword>
<name>A0A5C2HAB7_9BACT</name>
<sequence length="190" mass="22021">MNQELKRSLWEAHDGLCFYTGIPITMFDMHIDYIQPLSKGGNDELNNLVPCCSRAKKQKANIFNENTTKQIIMFNSLVYTPKVEKLFNKYKIDENVCTKKQLNKYFVVGYNNISVTTPVTIDDEFLNYDGKICKFDGLKLPDEARVKARKAITIYGERKEYKKTFFISNLEDTIKKANDYINGKINDSNI</sequence>
<dbReference type="Gene3D" id="1.10.30.50">
    <property type="match status" value="1"/>
</dbReference>
<dbReference type="InterPro" id="IPR003615">
    <property type="entry name" value="HNH_nuc"/>
</dbReference>
<dbReference type="AlphaFoldDB" id="A0A5C2HAB7"/>
<gene>
    <name evidence="2" type="ORF">APAC_1351</name>
</gene>
<dbReference type="Proteomes" id="UP000322726">
    <property type="component" value="Chromosome"/>
</dbReference>
<keyword evidence="3" id="KW-1185">Reference proteome</keyword>
<dbReference type="KEGG" id="apai:APAC_1351"/>
<reference evidence="2" key="2">
    <citation type="submission" date="2019-09" db="EMBL/GenBank/DDBJ databases">
        <title>Taxonomic note: a critical rebuttal of the proposed division of the genus Arcobacter into six genera, emended descriptions of Arcobacter anaerophilus and the genus Arcobacter, and an assessment of genus-level boundaries for Epsilonproteobacteria using in silico genomic comparator tools.</title>
        <authorList>
            <person name="On S.L.W."/>
            <person name="Miller W.G."/>
            <person name="Biggs P."/>
            <person name="Cornelius A."/>
            <person name="Vandamme P."/>
        </authorList>
    </citation>
    <scope>NUCLEOTIDE SEQUENCE [LARGE SCALE GENOMIC DNA]</scope>
    <source>
        <strain evidence="2">LMG 26638</strain>
    </source>
</reference>
<proteinExistence type="predicted"/>
<organism evidence="2 3">
    <name type="scientific">Malaciobacter pacificus</name>
    <dbReference type="NCBI Taxonomy" id="1080223"/>
    <lineage>
        <taxon>Bacteria</taxon>
        <taxon>Pseudomonadati</taxon>
        <taxon>Campylobacterota</taxon>
        <taxon>Epsilonproteobacteria</taxon>
        <taxon>Campylobacterales</taxon>
        <taxon>Arcobacteraceae</taxon>
        <taxon>Malaciobacter</taxon>
    </lineage>
</organism>
<reference evidence="2" key="1">
    <citation type="submission" date="2019-09" db="EMBL/GenBank/DDBJ databases">
        <title>Complete genome sequencing of four Arcobacter species reveals a diverse suite of mobile elements.</title>
        <authorList>
            <person name="Miller W.G."/>
            <person name="Yee E."/>
            <person name="Bono J.L."/>
        </authorList>
    </citation>
    <scope>NUCLEOTIDE SEQUENCE [LARGE SCALE GENOMIC DNA]</scope>
    <source>
        <strain evidence="2">LMG 26638</strain>
    </source>
</reference>
<dbReference type="Pfam" id="PF13395">
    <property type="entry name" value="HNH_4"/>
    <property type="match status" value="1"/>
</dbReference>
<protein>
    <submittedName>
        <fullName evidence="2">HNH endonuclease domain-containing protein</fullName>
    </submittedName>
</protein>
<evidence type="ECO:0000313" key="3">
    <source>
        <dbReference type="Proteomes" id="UP000322726"/>
    </source>
</evidence>
<accession>A0A5C2HAB7</accession>
<dbReference type="CDD" id="cd00085">
    <property type="entry name" value="HNHc"/>
    <property type="match status" value="1"/>
</dbReference>
<dbReference type="OrthoDB" id="9777169at2"/>
<keyword evidence="2" id="KW-0540">Nuclease</keyword>
<feature type="domain" description="HNH nuclease" evidence="1">
    <location>
        <begin position="17"/>
        <end position="61"/>
    </location>
</feature>
<keyword evidence="2" id="KW-0378">Hydrolase</keyword>
<dbReference type="RefSeq" id="WP_130233400.1">
    <property type="nucleotide sequence ID" value="NZ_BMEF01000003.1"/>
</dbReference>
<evidence type="ECO:0000313" key="2">
    <source>
        <dbReference type="EMBL" id="QEP34465.1"/>
    </source>
</evidence>
<dbReference type="GO" id="GO:0004519">
    <property type="term" value="F:endonuclease activity"/>
    <property type="evidence" value="ECO:0007669"/>
    <property type="project" value="UniProtKB-KW"/>
</dbReference>
<evidence type="ECO:0000259" key="1">
    <source>
        <dbReference type="Pfam" id="PF13395"/>
    </source>
</evidence>